<evidence type="ECO:0000313" key="3">
    <source>
        <dbReference type="Proteomes" id="UP000054683"/>
    </source>
</evidence>
<feature type="chain" id="PRO_5008501467" description="Lipoprotein" evidence="1">
    <location>
        <begin position="24"/>
        <end position="603"/>
    </location>
</feature>
<accession>A0A158F740</accession>
<evidence type="ECO:0008006" key="4">
    <source>
        <dbReference type="Google" id="ProtNLM"/>
    </source>
</evidence>
<evidence type="ECO:0000256" key="1">
    <source>
        <dbReference type="SAM" id="SignalP"/>
    </source>
</evidence>
<gene>
    <name evidence="2" type="ORF">AWB69_00729</name>
</gene>
<dbReference type="PROSITE" id="PS51257">
    <property type="entry name" value="PROKAR_LIPOPROTEIN"/>
    <property type="match status" value="1"/>
</dbReference>
<proteinExistence type="predicted"/>
<feature type="signal peptide" evidence="1">
    <location>
        <begin position="1"/>
        <end position="23"/>
    </location>
</feature>
<dbReference type="Proteomes" id="UP000054683">
    <property type="component" value="Unassembled WGS sequence"/>
</dbReference>
<keyword evidence="1" id="KW-0732">Signal</keyword>
<evidence type="ECO:0000313" key="2">
    <source>
        <dbReference type="EMBL" id="SAL15463.1"/>
    </source>
</evidence>
<dbReference type="EMBL" id="FCOK02000003">
    <property type="protein sequence ID" value="SAL15463.1"/>
    <property type="molecule type" value="Genomic_DNA"/>
</dbReference>
<sequence length="603" mass="61818">MKTLTNAGLVKLTLCVSLAAALAACGGGGGGNTAVPSSTGGGSTPAQGTQLTGKAIDGYLSGATVCFDNGAGACDPTLATTTTDAAGSYSLPYSGNIIGKKLLVVVTPSTKDLSRSNYTFPASFALTGVVTDPTTQTNITPISTMIESMMESGMSQQAATQAVAKLLGEPANLSVDYIASGDPTATNFAMQIVNAIGTFASSGQASAATVRALMQAMVVNSTLTPTQAQVAAQAQTPVYVPANASQVLTSPTYSLDGYLYDWVNGPKNGTNQQAPVESVRQITNSVLSSVQQEFVNGAWSTPALNKYNQMIGAYELKGDASGFTPYVSLEQYNALPVSGLGPTLTGTDPNTSIPFTYEYRAVDLSNQSISTAVSPNGESLFPLWTSPTITSTNFAAGTKAYAGLLSYSTERVVIPVWQPICATPTVASGVTCGGAPAVMDGSQVVEVSSPTATKYTSVQQAVGLTLLAPGGGSYFQLLVNGTVQQVQPNAPGTPDTVVNADIGSWTTYSRNSNVIVVTFNATELAALQSAAASQQQAQVDPQTVPVLNGASTVVALVNNNLMVGWLFPTTYTDRSVQFSSALPQSLLDAVNAAAAAFWSSTGS</sequence>
<reference evidence="2 3" key="1">
    <citation type="submission" date="2016-01" db="EMBL/GenBank/DDBJ databases">
        <authorList>
            <person name="Oliw E.H."/>
        </authorList>
    </citation>
    <scope>NUCLEOTIDE SEQUENCE [LARGE SCALE GENOMIC DNA]</scope>
    <source>
        <strain evidence="2">LMG 27134</strain>
    </source>
</reference>
<organism evidence="2 3">
    <name type="scientific">Caballeronia udeis</name>
    <dbReference type="NCBI Taxonomy" id="1232866"/>
    <lineage>
        <taxon>Bacteria</taxon>
        <taxon>Pseudomonadati</taxon>
        <taxon>Pseudomonadota</taxon>
        <taxon>Betaproteobacteria</taxon>
        <taxon>Burkholderiales</taxon>
        <taxon>Burkholderiaceae</taxon>
        <taxon>Caballeronia</taxon>
    </lineage>
</organism>
<dbReference type="AlphaFoldDB" id="A0A158F740"/>
<dbReference type="OrthoDB" id="9770871at2"/>
<name>A0A158F740_9BURK</name>
<protein>
    <recommendedName>
        <fullName evidence="4">Lipoprotein</fullName>
    </recommendedName>
</protein>
<dbReference type="RefSeq" id="WP_063977740.1">
    <property type="nucleotide sequence ID" value="NZ_FCOK02000003.1"/>
</dbReference>